<dbReference type="Gene3D" id="3.40.430.10">
    <property type="entry name" value="Dihydrofolate Reductase, subunit A"/>
    <property type="match status" value="1"/>
</dbReference>
<keyword evidence="3" id="KW-0554">One-carbon metabolism</keyword>
<evidence type="ECO:0000313" key="7">
    <source>
        <dbReference type="EMBL" id="QHU29008.1"/>
    </source>
</evidence>
<keyword evidence="5" id="KW-0560">Oxidoreductase</keyword>
<dbReference type="PRINTS" id="PR00070">
    <property type="entry name" value="DHFR"/>
</dbReference>
<evidence type="ECO:0000256" key="4">
    <source>
        <dbReference type="ARBA" id="ARBA00022857"/>
    </source>
</evidence>
<name>A0A6C0LGQ1_9ZZZZ</name>
<dbReference type="PANTHER" id="PTHR48069:SF3">
    <property type="entry name" value="DIHYDROFOLATE REDUCTASE"/>
    <property type="match status" value="1"/>
</dbReference>
<organism evidence="7">
    <name type="scientific">viral metagenome</name>
    <dbReference type="NCBI Taxonomy" id="1070528"/>
    <lineage>
        <taxon>unclassified sequences</taxon>
        <taxon>metagenomes</taxon>
        <taxon>organismal metagenomes</taxon>
    </lineage>
</organism>
<dbReference type="InterPro" id="IPR012259">
    <property type="entry name" value="DHFR"/>
</dbReference>
<dbReference type="GO" id="GO:0005739">
    <property type="term" value="C:mitochondrion"/>
    <property type="evidence" value="ECO:0007669"/>
    <property type="project" value="TreeGrafter"/>
</dbReference>
<feature type="domain" description="DHFR" evidence="6">
    <location>
        <begin position="4"/>
        <end position="200"/>
    </location>
</feature>
<dbReference type="GO" id="GO:0004146">
    <property type="term" value="F:dihydrofolate reductase activity"/>
    <property type="evidence" value="ECO:0007669"/>
    <property type="project" value="UniProtKB-EC"/>
</dbReference>
<dbReference type="GO" id="GO:0046654">
    <property type="term" value="P:tetrahydrofolate biosynthetic process"/>
    <property type="evidence" value="ECO:0007669"/>
    <property type="project" value="InterPro"/>
</dbReference>
<evidence type="ECO:0000256" key="1">
    <source>
        <dbReference type="ARBA" id="ARBA00004903"/>
    </source>
</evidence>
<dbReference type="SUPFAM" id="SSF53597">
    <property type="entry name" value="Dihydrofolate reductase-like"/>
    <property type="match status" value="1"/>
</dbReference>
<evidence type="ECO:0000256" key="5">
    <source>
        <dbReference type="ARBA" id="ARBA00023002"/>
    </source>
</evidence>
<dbReference type="PROSITE" id="PS51330">
    <property type="entry name" value="DHFR_2"/>
    <property type="match status" value="1"/>
</dbReference>
<sequence>MNKQLSIIVASSLEYGIGYENKLCWNIPNELKHFRDITMRRHDKSKKNCIIMGKNTWYSLPNAPSPLKDRVNIIISENEYDKIEKEIAVADMTDTHVFRTIEDALRYIECDDVIESSFIIGGAQLYNTFLEKYIRRIHSIYWSIVYGKNYICDRFIDSNIIYNHFSFLKEDIIINDKYVSMYGVNKNNLNMTHIIDEPPD</sequence>
<dbReference type="GO" id="GO:0006730">
    <property type="term" value="P:one-carbon metabolic process"/>
    <property type="evidence" value="ECO:0007669"/>
    <property type="project" value="UniProtKB-KW"/>
</dbReference>
<evidence type="ECO:0000256" key="2">
    <source>
        <dbReference type="ARBA" id="ARBA00012856"/>
    </source>
</evidence>
<dbReference type="EMBL" id="MN740480">
    <property type="protein sequence ID" value="QHU29008.1"/>
    <property type="molecule type" value="Genomic_DNA"/>
</dbReference>
<protein>
    <recommendedName>
        <fullName evidence="2">dihydrofolate reductase</fullName>
        <ecNumber evidence="2">1.5.1.3</ecNumber>
    </recommendedName>
</protein>
<reference evidence="7" key="1">
    <citation type="journal article" date="2020" name="Nature">
        <title>Giant virus diversity and host interactions through global metagenomics.</title>
        <authorList>
            <person name="Schulz F."/>
            <person name="Roux S."/>
            <person name="Paez-Espino D."/>
            <person name="Jungbluth S."/>
            <person name="Walsh D.A."/>
            <person name="Denef V.J."/>
            <person name="McMahon K.D."/>
            <person name="Konstantinidis K.T."/>
            <person name="Eloe-Fadrosh E.A."/>
            <person name="Kyrpides N.C."/>
            <person name="Woyke T."/>
        </authorList>
    </citation>
    <scope>NUCLEOTIDE SEQUENCE</scope>
    <source>
        <strain evidence="7">GVMAG-M-3300027804-47</strain>
    </source>
</reference>
<accession>A0A6C0LGQ1</accession>
<dbReference type="GO" id="GO:0046655">
    <property type="term" value="P:folic acid metabolic process"/>
    <property type="evidence" value="ECO:0007669"/>
    <property type="project" value="TreeGrafter"/>
</dbReference>
<comment type="pathway">
    <text evidence="1">Cofactor biosynthesis; tetrahydrofolate biosynthesis; 5,6,7,8-tetrahydrofolate from 7,8-dihydrofolate: step 1/1.</text>
</comment>
<dbReference type="InterPro" id="IPR024072">
    <property type="entry name" value="DHFR-like_dom_sf"/>
</dbReference>
<dbReference type="GO" id="GO:0046452">
    <property type="term" value="P:dihydrofolate metabolic process"/>
    <property type="evidence" value="ECO:0007669"/>
    <property type="project" value="TreeGrafter"/>
</dbReference>
<dbReference type="PANTHER" id="PTHR48069">
    <property type="entry name" value="DIHYDROFOLATE REDUCTASE"/>
    <property type="match status" value="1"/>
</dbReference>
<dbReference type="Pfam" id="PF00186">
    <property type="entry name" value="DHFR_1"/>
    <property type="match status" value="1"/>
</dbReference>
<dbReference type="CDD" id="cd00209">
    <property type="entry name" value="DHFR"/>
    <property type="match status" value="1"/>
</dbReference>
<evidence type="ECO:0000259" key="6">
    <source>
        <dbReference type="PROSITE" id="PS51330"/>
    </source>
</evidence>
<dbReference type="InterPro" id="IPR001796">
    <property type="entry name" value="DHFR_dom"/>
</dbReference>
<keyword evidence="4" id="KW-0521">NADP</keyword>
<proteinExistence type="predicted"/>
<evidence type="ECO:0000256" key="3">
    <source>
        <dbReference type="ARBA" id="ARBA00022563"/>
    </source>
</evidence>
<dbReference type="GO" id="GO:0050661">
    <property type="term" value="F:NADP binding"/>
    <property type="evidence" value="ECO:0007669"/>
    <property type="project" value="InterPro"/>
</dbReference>
<dbReference type="AlphaFoldDB" id="A0A6C0LGQ1"/>
<dbReference type="EC" id="1.5.1.3" evidence="2"/>